<keyword evidence="1" id="KW-0812">Transmembrane</keyword>
<reference evidence="3 4" key="1">
    <citation type="journal article" date="2019" name="Int. J. Syst. Evol. Microbiol.">
        <title>The Global Catalogue of Microorganisms (GCM) 10K type strain sequencing project: providing services to taxonomists for standard genome sequencing and annotation.</title>
        <authorList>
            <consortium name="The Broad Institute Genomics Platform"/>
            <consortium name="The Broad Institute Genome Sequencing Center for Infectious Disease"/>
            <person name="Wu L."/>
            <person name="Ma J."/>
        </authorList>
    </citation>
    <scope>NUCLEOTIDE SEQUENCE [LARGE SCALE GENOMIC DNA]</scope>
    <source>
        <strain evidence="3 4">JCM 12140</strain>
    </source>
</reference>
<keyword evidence="1" id="KW-1133">Transmembrane helix</keyword>
<evidence type="ECO:0000313" key="3">
    <source>
        <dbReference type="EMBL" id="GAA1494137.1"/>
    </source>
</evidence>
<sequence>MHPSRTDRDSARRDSVCPAAVDPALTTPLLPSLTGLRWVAAFVVFAYHVRNLGYFSGRAQGLLSDTMGAGATGVSLFFVLSGFVLAWAHRPGTGPVTFWWRRVARIYPLHFVGVVLAVLVAHFLMPSIVTTSSKALLANFLLVSSWHGPWWQAGNPVSWSLVCEAFFYLVFPLLIRVLHHARAGFLWGTAALSVLLTLAVPSLLAALPGQLSAGNWPPARLPEFVLGVAVACLIRSGAWRGPGPVVSAVVAVAGFVAADRFPSSPFALDGFTLLGFTLLIAALARADVAGVRTGLSSRPLVALGERSFAFYLVHLLVIDTLGALWPAADPRPAIGGLALTVLALGTALLVASVLHRLVERPARTALLAVPGLFARSTVSVVTR</sequence>
<feature type="transmembrane region" description="Helical" evidence="1">
    <location>
        <begin position="159"/>
        <end position="178"/>
    </location>
</feature>
<evidence type="ECO:0000313" key="4">
    <source>
        <dbReference type="Proteomes" id="UP001501742"/>
    </source>
</evidence>
<feature type="transmembrane region" description="Helical" evidence="1">
    <location>
        <begin position="67"/>
        <end position="87"/>
    </location>
</feature>
<name>A0ABN1ZER2_9MICO</name>
<keyword evidence="4" id="KW-1185">Reference proteome</keyword>
<feature type="transmembrane region" description="Helical" evidence="1">
    <location>
        <begin position="334"/>
        <end position="354"/>
    </location>
</feature>
<evidence type="ECO:0000256" key="1">
    <source>
        <dbReference type="SAM" id="Phobius"/>
    </source>
</evidence>
<evidence type="ECO:0000259" key="2">
    <source>
        <dbReference type="Pfam" id="PF01757"/>
    </source>
</evidence>
<dbReference type="Pfam" id="PF01757">
    <property type="entry name" value="Acyl_transf_3"/>
    <property type="match status" value="1"/>
</dbReference>
<protein>
    <submittedName>
        <fullName evidence="3">Acyltransferase</fullName>
    </submittedName>
</protein>
<dbReference type="GO" id="GO:0016746">
    <property type="term" value="F:acyltransferase activity"/>
    <property type="evidence" value="ECO:0007669"/>
    <property type="project" value="UniProtKB-KW"/>
</dbReference>
<feature type="domain" description="Acyltransferase 3" evidence="2">
    <location>
        <begin position="32"/>
        <end position="354"/>
    </location>
</feature>
<accession>A0ABN1ZER2</accession>
<feature type="transmembrane region" description="Helical" evidence="1">
    <location>
        <begin position="107"/>
        <end position="124"/>
    </location>
</feature>
<dbReference type="EMBL" id="BAAAJX010000014">
    <property type="protein sequence ID" value="GAA1494137.1"/>
    <property type="molecule type" value="Genomic_DNA"/>
</dbReference>
<dbReference type="PANTHER" id="PTHR23028">
    <property type="entry name" value="ACETYLTRANSFERASE"/>
    <property type="match status" value="1"/>
</dbReference>
<feature type="transmembrane region" description="Helical" evidence="1">
    <location>
        <begin position="185"/>
        <end position="207"/>
    </location>
</feature>
<dbReference type="Proteomes" id="UP001501742">
    <property type="component" value="Unassembled WGS sequence"/>
</dbReference>
<feature type="transmembrane region" description="Helical" evidence="1">
    <location>
        <begin position="270"/>
        <end position="288"/>
    </location>
</feature>
<organism evidence="3 4">
    <name type="scientific">Curtobacterium herbarum</name>
    <dbReference type="NCBI Taxonomy" id="150122"/>
    <lineage>
        <taxon>Bacteria</taxon>
        <taxon>Bacillati</taxon>
        <taxon>Actinomycetota</taxon>
        <taxon>Actinomycetes</taxon>
        <taxon>Micrococcales</taxon>
        <taxon>Microbacteriaceae</taxon>
        <taxon>Curtobacterium</taxon>
    </lineage>
</organism>
<gene>
    <name evidence="3" type="ORF">GCM10009627_24830</name>
</gene>
<dbReference type="InterPro" id="IPR002656">
    <property type="entry name" value="Acyl_transf_3_dom"/>
</dbReference>
<keyword evidence="3" id="KW-0808">Transferase</keyword>
<dbReference type="PANTHER" id="PTHR23028:SF53">
    <property type="entry name" value="ACYL_TRANSF_3 DOMAIN-CONTAINING PROTEIN"/>
    <property type="match status" value="1"/>
</dbReference>
<keyword evidence="1" id="KW-0472">Membrane</keyword>
<comment type="caution">
    <text evidence="3">The sequence shown here is derived from an EMBL/GenBank/DDBJ whole genome shotgun (WGS) entry which is preliminary data.</text>
</comment>
<dbReference type="InterPro" id="IPR050879">
    <property type="entry name" value="Acyltransferase_3"/>
</dbReference>
<proteinExistence type="predicted"/>
<keyword evidence="3" id="KW-0012">Acyltransferase</keyword>
<feature type="transmembrane region" description="Helical" evidence="1">
    <location>
        <begin position="35"/>
        <end position="55"/>
    </location>
</feature>
<dbReference type="RefSeq" id="WP_204607940.1">
    <property type="nucleotide sequence ID" value="NZ_BAAAJX010000014.1"/>
</dbReference>
<feature type="transmembrane region" description="Helical" evidence="1">
    <location>
        <begin position="308"/>
        <end position="328"/>
    </location>
</feature>